<feature type="transmembrane region" description="Helical" evidence="1">
    <location>
        <begin position="50"/>
        <end position="67"/>
    </location>
</feature>
<sequence>MLFAASGLSLASMAAVYQSWRRQTGPMLYVGIGVWLLSSIAWSHSVGWEFGVLYALCLPGLLVWPFIAMNQSHTAVPHQIPQPRKLDFSLRTLIQHALHYIVVLLLLLVFGVVASLAICALLPMDITGQLATCMVISPIIWGLAVYHYLATSKKIKTVGGYLVATAVSVAILMAMPI</sequence>
<keyword evidence="1" id="KW-1133">Transmembrane helix</keyword>
<feature type="transmembrane region" description="Helical" evidence="1">
    <location>
        <begin position="24"/>
        <end position="43"/>
    </location>
</feature>
<feature type="transmembrane region" description="Helical" evidence="1">
    <location>
        <begin position="155"/>
        <end position="175"/>
    </location>
</feature>
<dbReference type="HOGENOM" id="CLU_1514838_0_0_6"/>
<dbReference type="KEGG" id="alt:ambt_06775"/>
<evidence type="ECO:0000313" key="2">
    <source>
        <dbReference type="EMBL" id="AEF02890.1"/>
    </source>
</evidence>
<accession>F5Z4F0</accession>
<organism evidence="2 3">
    <name type="scientific">Alteromonas naphthalenivorans</name>
    <dbReference type="NCBI Taxonomy" id="715451"/>
    <lineage>
        <taxon>Bacteria</taxon>
        <taxon>Pseudomonadati</taxon>
        <taxon>Pseudomonadota</taxon>
        <taxon>Gammaproteobacteria</taxon>
        <taxon>Alteromonadales</taxon>
        <taxon>Alteromonadaceae</taxon>
        <taxon>Alteromonas/Salinimonas group</taxon>
        <taxon>Alteromonas</taxon>
    </lineage>
</organism>
<dbReference type="eggNOG" id="ENOG5033AKU">
    <property type="taxonomic scope" value="Bacteria"/>
</dbReference>
<feature type="transmembrane region" description="Helical" evidence="1">
    <location>
        <begin position="130"/>
        <end position="149"/>
    </location>
</feature>
<dbReference type="EMBL" id="CP002339">
    <property type="protein sequence ID" value="AEF02890.1"/>
    <property type="molecule type" value="Genomic_DNA"/>
</dbReference>
<keyword evidence="1" id="KW-0472">Membrane</keyword>
<dbReference type="AlphaFoldDB" id="F5Z4F0"/>
<dbReference type="Proteomes" id="UP000000683">
    <property type="component" value="Chromosome"/>
</dbReference>
<keyword evidence="3" id="KW-1185">Reference proteome</keyword>
<gene>
    <name evidence="2" type="ordered locus">ambt_06775</name>
</gene>
<evidence type="ECO:0000256" key="1">
    <source>
        <dbReference type="SAM" id="Phobius"/>
    </source>
</evidence>
<evidence type="ECO:0000313" key="3">
    <source>
        <dbReference type="Proteomes" id="UP000000683"/>
    </source>
</evidence>
<proteinExistence type="predicted"/>
<keyword evidence="1" id="KW-0812">Transmembrane</keyword>
<dbReference type="OrthoDB" id="6331394at2"/>
<protein>
    <submittedName>
        <fullName evidence="2">Uncharacterized protein</fullName>
    </submittedName>
</protein>
<name>F5Z4F0_ALTNA</name>
<feature type="transmembrane region" description="Helical" evidence="1">
    <location>
        <begin position="97"/>
        <end position="123"/>
    </location>
</feature>
<reference evidence="2 3" key="1">
    <citation type="journal article" date="2011" name="J. Bacteriol.">
        <title>Complete genome sequence of the polycyclic aromatic hydrocarbon-degrading bacterium Alteromonas sp. strain SN2.</title>
        <authorList>
            <person name="Jin H.M."/>
            <person name="Jeong H."/>
            <person name="Moon E.J."/>
            <person name="Math R.K."/>
            <person name="Lee K."/>
            <person name="Kim H.J."/>
            <person name="Jeon C.O."/>
            <person name="Oh T.K."/>
            <person name="Kim J.F."/>
        </authorList>
    </citation>
    <scope>NUCLEOTIDE SEQUENCE [LARGE SCALE GENOMIC DNA]</scope>
    <source>
        <strain evidence="3">JCM 17741 / KACC 18427 / KCTC 11700BP / SN2</strain>
    </source>
</reference>